<keyword evidence="2" id="KW-0863">Zinc-finger</keyword>
<gene>
    <name evidence="7" type="ORF">RCL2_002432200</name>
    <name evidence="6" type="ORF">RclHR1_11660005</name>
</gene>
<dbReference type="AlphaFoldDB" id="A0A2Z6Q688"/>
<dbReference type="SMART" id="SM01328">
    <property type="entry name" value="zf-3CxxC"/>
    <property type="match status" value="1"/>
</dbReference>
<evidence type="ECO:0000256" key="1">
    <source>
        <dbReference type="ARBA" id="ARBA00022723"/>
    </source>
</evidence>
<organism evidence="6 8">
    <name type="scientific">Rhizophagus clarus</name>
    <dbReference type="NCBI Taxonomy" id="94130"/>
    <lineage>
        <taxon>Eukaryota</taxon>
        <taxon>Fungi</taxon>
        <taxon>Fungi incertae sedis</taxon>
        <taxon>Mucoromycota</taxon>
        <taxon>Glomeromycotina</taxon>
        <taxon>Glomeromycetes</taxon>
        <taxon>Glomerales</taxon>
        <taxon>Glomeraceae</taxon>
        <taxon>Rhizophagus</taxon>
    </lineage>
</organism>
<keyword evidence="8" id="KW-1185">Reference proteome</keyword>
<keyword evidence="3" id="KW-0862">Zinc</keyword>
<dbReference type="Proteomes" id="UP000247702">
    <property type="component" value="Unassembled WGS sequence"/>
</dbReference>
<evidence type="ECO:0000256" key="4">
    <source>
        <dbReference type="SAM" id="MobiDB-lite"/>
    </source>
</evidence>
<reference evidence="7" key="2">
    <citation type="submission" date="2019-10" db="EMBL/GenBank/DDBJ databases">
        <title>Conservation and host-specific expression of non-tandemly repeated heterogenous ribosome RNA gene in arbuscular mycorrhizal fungi.</title>
        <authorList>
            <person name="Maeda T."/>
            <person name="Kobayashi Y."/>
            <person name="Nakagawa T."/>
            <person name="Ezawa T."/>
            <person name="Yamaguchi K."/>
            <person name="Bino T."/>
            <person name="Nishimoto Y."/>
            <person name="Shigenobu S."/>
            <person name="Kawaguchi M."/>
        </authorList>
    </citation>
    <scope>NUCLEOTIDE SEQUENCE</scope>
    <source>
        <strain evidence="7">HR1</strain>
    </source>
</reference>
<evidence type="ECO:0000313" key="6">
    <source>
        <dbReference type="EMBL" id="GBB85085.1"/>
    </source>
</evidence>
<accession>A0A2Z6Q688</accession>
<feature type="domain" description="3CxxC-type" evidence="5">
    <location>
        <begin position="236"/>
        <end position="316"/>
    </location>
</feature>
<evidence type="ECO:0000256" key="3">
    <source>
        <dbReference type="ARBA" id="ARBA00022833"/>
    </source>
</evidence>
<dbReference type="GO" id="GO:0008270">
    <property type="term" value="F:zinc ion binding"/>
    <property type="evidence" value="ECO:0007669"/>
    <property type="project" value="UniProtKB-KW"/>
</dbReference>
<dbReference type="InterPro" id="IPR027377">
    <property type="entry name" value="ZAR1/RTP1-5-like_Znf-3CxxC"/>
</dbReference>
<dbReference type="EMBL" id="BEXD01000187">
    <property type="protein sequence ID" value="GBB85085.1"/>
    <property type="molecule type" value="Genomic_DNA"/>
</dbReference>
<proteinExistence type="predicted"/>
<feature type="region of interest" description="Disordered" evidence="4">
    <location>
        <begin position="1"/>
        <end position="62"/>
    </location>
</feature>
<keyword evidence="1" id="KW-0479">Metal-binding</keyword>
<evidence type="ECO:0000256" key="2">
    <source>
        <dbReference type="ARBA" id="ARBA00022771"/>
    </source>
</evidence>
<dbReference type="Proteomes" id="UP000615446">
    <property type="component" value="Unassembled WGS sequence"/>
</dbReference>
<feature type="compositionally biased region" description="Low complexity" evidence="4">
    <location>
        <begin position="1"/>
        <end position="13"/>
    </location>
</feature>
<sequence length="331" mass="38331">MGQVSSSEVTVSSERNDTKTYQADQNTLNMGQNPSSMQSGNIPEESTTQFDNKEEETNSSCRSHTFGDVMFLTKKKMSGNHRNINSAKGKFPPPSQSEKVTLSYPSLPQSEKKTTFEKKECIPSLQKQQYSTVAAKSTTSSISKNTIIPHIRKMTLEPIEPIKSLKSSKYESRLNFSQKYLYKTPENLYKDFKKNICDCDMEHIITSFRIYKRPKSLNENPILEIVYHLMWKNYYRVFGEFKCENCKKKWKSAYIYILLQKFITKTPEQKLCKGDFYVQECKSCMKEGFISLYEPLKLSEIEKPHKKELCAKCMEGDECKQSGNYFGKINK</sequence>
<dbReference type="Pfam" id="PF13695">
    <property type="entry name" value="Zn_ribbon_3CxxC"/>
    <property type="match status" value="1"/>
</dbReference>
<dbReference type="OrthoDB" id="10038672at2759"/>
<evidence type="ECO:0000313" key="8">
    <source>
        <dbReference type="Proteomes" id="UP000247702"/>
    </source>
</evidence>
<evidence type="ECO:0000259" key="5">
    <source>
        <dbReference type="SMART" id="SM01328"/>
    </source>
</evidence>
<comment type="caution">
    <text evidence="6">The sequence shown here is derived from an EMBL/GenBank/DDBJ whole genome shotgun (WGS) entry which is preliminary data.</text>
</comment>
<reference evidence="6 8" key="1">
    <citation type="submission" date="2017-11" db="EMBL/GenBank/DDBJ databases">
        <title>The genome of Rhizophagus clarus HR1 reveals common genetic basis of auxotrophy among arbuscular mycorrhizal fungi.</title>
        <authorList>
            <person name="Kobayashi Y."/>
        </authorList>
    </citation>
    <scope>NUCLEOTIDE SEQUENCE [LARGE SCALE GENOMIC DNA]</scope>
    <source>
        <strain evidence="6 8">HR1</strain>
    </source>
</reference>
<evidence type="ECO:0000313" key="7">
    <source>
        <dbReference type="EMBL" id="GES97746.1"/>
    </source>
</evidence>
<protein>
    <submittedName>
        <fullName evidence="7">Zygote arrest protein 1-like isoform X2</fullName>
    </submittedName>
</protein>
<feature type="compositionally biased region" description="Polar residues" evidence="4">
    <location>
        <begin position="19"/>
        <end position="50"/>
    </location>
</feature>
<name>A0A2Z6Q688_9GLOM</name>
<dbReference type="EMBL" id="BLAL01000261">
    <property type="protein sequence ID" value="GES97746.1"/>
    <property type="molecule type" value="Genomic_DNA"/>
</dbReference>